<dbReference type="EMBL" id="VSSQ01012168">
    <property type="protein sequence ID" value="MPM48600.1"/>
    <property type="molecule type" value="Genomic_DNA"/>
</dbReference>
<organism evidence="8">
    <name type="scientific">bioreactor metagenome</name>
    <dbReference type="NCBI Taxonomy" id="1076179"/>
    <lineage>
        <taxon>unclassified sequences</taxon>
        <taxon>metagenomes</taxon>
        <taxon>ecological metagenomes</taxon>
    </lineage>
</organism>
<feature type="transmembrane region" description="Helical" evidence="6">
    <location>
        <begin position="214"/>
        <end position="237"/>
    </location>
</feature>
<reference evidence="8" key="1">
    <citation type="submission" date="2019-08" db="EMBL/GenBank/DDBJ databases">
        <authorList>
            <person name="Kucharzyk K."/>
            <person name="Murdoch R.W."/>
            <person name="Higgins S."/>
            <person name="Loffler F."/>
        </authorList>
    </citation>
    <scope>NUCLEOTIDE SEQUENCE</scope>
</reference>
<feature type="transmembrane region" description="Helical" evidence="6">
    <location>
        <begin position="68"/>
        <end position="86"/>
    </location>
</feature>
<feature type="domain" description="Na+/H+ antiporter MnhB subunit-related protein" evidence="7">
    <location>
        <begin position="114"/>
        <end position="229"/>
    </location>
</feature>
<evidence type="ECO:0000313" key="8">
    <source>
        <dbReference type="EMBL" id="MPM48600.1"/>
    </source>
</evidence>
<comment type="caution">
    <text evidence="8">The sequence shown here is derived from an EMBL/GenBank/DDBJ whole genome shotgun (WGS) entry which is preliminary data.</text>
</comment>
<dbReference type="PANTHER" id="PTHR33932">
    <property type="entry name" value="NA(+)/H(+) ANTIPORTER SUBUNIT B"/>
    <property type="match status" value="1"/>
</dbReference>
<feature type="transmembrane region" description="Helical" evidence="6">
    <location>
        <begin position="172"/>
        <end position="194"/>
    </location>
</feature>
<evidence type="ECO:0000256" key="2">
    <source>
        <dbReference type="ARBA" id="ARBA00022475"/>
    </source>
</evidence>
<dbReference type="Pfam" id="PF04039">
    <property type="entry name" value="MnhB"/>
    <property type="match status" value="1"/>
</dbReference>
<keyword evidence="3 6" id="KW-0812">Transmembrane</keyword>
<name>A0A645A600_9ZZZZ</name>
<keyword evidence="4 6" id="KW-1133">Transmembrane helix</keyword>
<dbReference type="GO" id="GO:0005886">
    <property type="term" value="C:plasma membrane"/>
    <property type="evidence" value="ECO:0007669"/>
    <property type="project" value="UniProtKB-SubCell"/>
</dbReference>
<keyword evidence="2" id="KW-1003">Cell membrane</keyword>
<evidence type="ECO:0000256" key="1">
    <source>
        <dbReference type="ARBA" id="ARBA00004651"/>
    </source>
</evidence>
<evidence type="ECO:0000256" key="5">
    <source>
        <dbReference type="ARBA" id="ARBA00023136"/>
    </source>
</evidence>
<accession>A0A645A600</accession>
<evidence type="ECO:0000256" key="3">
    <source>
        <dbReference type="ARBA" id="ARBA00022692"/>
    </source>
</evidence>
<evidence type="ECO:0000259" key="7">
    <source>
        <dbReference type="Pfam" id="PF04039"/>
    </source>
</evidence>
<feature type="transmembrane region" description="Helical" evidence="6">
    <location>
        <begin position="113"/>
        <end position="136"/>
    </location>
</feature>
<dbReference type="InterPro" id="IPR050622">
    <property type="entry name" value="CPA3_antiporter_subunitB"/>
</dbReference>
<dbReference type="AlphaFoldDB" id="A0A645A600"/>
<gene>
    <name evidence="8" type="ORF">SDC9_95326</name>
</gene>
<dbReference type="PANTHER" id="PTHR33932:SF4">
    <property type="entry name" value="NA(+)_H(+) ANTIPORTER SUBUNIT B"/>
    <property type="match status" value="1"/>
</dbReference>
<keyword evidence="5 6" id="KW-0472">Membrane</keyword>
<evidence type="ECO:0000256" key="6">
    <source>
        <dbReference type="SAM" id="Phobius"/>
    </source>
</evidence>
<feature type="transmembrane region" description="Helical" evidence="6">
    <location>
        <begin position="142"/>
        <end position="160"/>
    </location>
</feature>
<proteinExistence type="predicted"/>
<comment type="subcellular location">
    <subcellularLocation>
        <location evidence="1">Cell membrane</location>
        <topology evidence="1">Multi-pass membrane protein</topology>
    </subcellularLocation>
</comment>
<dbReference type="InterPro" id="IPR007182">
    <property type="entry name" value="MnhB"/>
</dbReference>
<protein>
    <recommendedName>
        <fullName evidence="7">Na+/H+ antiporter MnhB subunit-related protein domain-containing protein</fullName>
    </recommendedName>
</protein>
<sequence length="243" mass="26154">MKALTHSKIILTILILGLAILPVILSDAPWPVQARDYLFGNAKADTGADNTVSAIYLGYRAMDTLGETLVLLVSITGTMSILINLGRHKMDEEAVKFSLEPEKLPRHSLRTNLIEVVASKLGPIVLLFGFYVMLYGHISPGGGFQGGVIVASGIVFLALGTELKTKLTNTIVLSRIESLSFLFLMLASISGVFFESGFFGNPVKTMQNLSPNFIILLNIIIGMKVGTSIAVMCIAMMGGSHDH</sequence>
<evidence type="ECO:0000256" key="4">
    <source>
        <dbReference type="ARBA" id="ARBA00022989"/>
    </source>
</evidence>